<evidence type="ECO:0000313" key="2">
    <source>
        <dbReference type="EMBL" id="MBB1124767.1"/>
    </source>
</evidence>
<gene>
    <name evidence="2" type="ORF">HUK38_00800</name>
</gene>
<dbReference type="PANTHER" id="PTHR38038:SF1">
    <property type="entry name" value="PENICILLIN-BINDING PROTEIN ACTIVATOR LPOA"/>
    <property type="match status" value="1"/>
</dbReference>
<dbReference type="InterPro" id="IPR028082">
    <property type="entry name" value="Peripla_BP_I"/>
</dbReference>
<dbReference type="EMBL" id="JABVCQ010000002">
    <property type="protein sequence ID" value="MBB1124767.1"/>
    <property type="molecule type" value="Genomic_DNA"/>
</dbReference>
<dbReference type="SUPFAM" id="SSF53822">
    <property type="entry name" value="Periplasmic binding protein-like I"/>
    <property type="match status" value="1"/>
</dbReference>
<name>A0A839HC30_9GAMM</name>
<sequence>MMQLTSIRFYAHLTGFVCVLCLIIAGCSTSPHRDAPNALRTAELAFNNGRANEVISILTHSSPRGLSPELTLRYWGLLAAAYRFVGQPVQAVAQLDRRDGLYPPLSTARRDNQLAILTTLNTLNSTALNHAARTAGNEQLRDWIDIARLFRSTTNHSIAEVSYQSWRAAHNHHPALPELAEVYYGARAGHYPANSRVAVLLPKGGRFADASHAIRTGLMAAYDANHSGARPYLHVPSAQTPAVYDAAVTAGSDVVIGPLEKTAVDELVSRRELPVPTLALNRISDDSPNSGRQLNLPDQLTLFALSPEDEAINAAQYAWASGLRSALLLAPQGQWGTRLASAFRSAFRALGGTVVREQVYGATSGGYGAAIGSLLAGSKADVIFVVATNTVIDELWPLLEQANRTQLPVITTSHVHDGLNNVVRESGLIGLYFVDIPWLLEQNAADPLTREQLQATLPGVTGPLARLYAMGIDAYRVAPYAAALRQDPGLVFSGATGELSVDPQGVMVRQLALAQFTATGVRRVQQVGRGN</sequence>
<dbReference type="CDD" id="cd06339">
    <property type="entry name" value="PBP1_YraM_LppC_lipoprotein-like"/>
    <property type="match status" value="1"/>
</dbReference>
<proteinExistence type="predicted"/>
<dbReference type="GO" id="GO:0030234">
    <property type="term" value="F:enzyme regulator activity"/>
    <property type="evidence" value="ECO:0007669"/>
    <property type="project" value="TreeGrafter"/>
</dbReference>
<keyword evidence="1" id="KW-0472">Membrane</keyword>
<dbReference type="PANTHER" id="PTHR38038">
    <property type="entry name" value="PENICILLIN-BINDING PROTEIN ACTIVATOR LPOA"/>
    <property type="match status" value="1"/>
</dbReference>
<keyword evidence="3" id="KW-1185">Reference proteome</keyword>
<dbReference type="Gene3D" id="1.25.40.650">
    <property type="match status" value="1"/>
</dbReference>
<dbReference type="InterPro" id="IPR007443">
    <property type="entry name" value="LpoA"/>
</dbReference>
<dbReference type="RefSeq" id="WP_182745101.1">
    <property type="nucleotide sequence ID" value="NZ_JABVCQ010000002.1"/>
</dbReference>
<dbReference type="Pfam" id="PF04348">
    <property type="entry name" value="LppC"/>
    <property type="match status" value="1"/>
</dbReference>
<accession>A0A839HC30</accession>
<reference evidence="2 3" key="1">
    <citation type="journal article" date="2020" name="Arch. Microbiol.">
        <title>The genome sequence of the giant phototrophic gammaproteobacterium Thiospirillum jenense gives insight into its physiological properties and phylogenetic relationships.</title>
        <authorList>
            <person name="Imhoff J.F."/>
            <person name="Meyer T.E."/>
            <person name="Kyndt J.A."/>
        </authorList>
    </citation>
    <scope>NUCLEOTIDE SEQUENCE [LARGE SCALE GENOMIC DNA]</scope>
    <source>
        <strain evidence="2 3">DSM 216</strain>
    </source>
</reference>
<dbReference type="AlphaFoldDB" id="A0A839HC30"/>
<dbReference type="GO" id="GO:0009252">
    <property type="term" value="P:peptidoglycan biosynthetic process"/>
    <property type="evidence" value="ECO:0007669"/>
    <property type="project" value="TreeGrafter"/>
</dbReference>
<comment type="caution">
    <text evidence="2">The sequence shown here is derived from an EMBL/GenBank/DDBJ whole genome shotgun (WGS) entry which is preliminary data.</text>
</comment>
<dbReference type="Gene3D" id="3.40.50.2300">
    <property type="match status" value="2"/>
</dbReference>
<evidence type="ECO:0000256" key="1">
    <source>
        <dbReference type="ARBA" id="ARBA00023136"/>
    </source>
</evidence>
<protein>
    <submittedName>
        <fullName evidence="2">Penicillin-binding protein activator</fullName>
    </submittedName>
</protein>
<dbReference type="GO" id="GO:0031241">
    <property type="term" value="C:periplasmic side of cell outer membrane"/>
    <property type="evidence" value="ECO:0007669"/>
    <property type="project" value="TreeGrafter"/>
</dbReference>
<dbReference type="Proteomes" id="UP000548632">
    <property type="component" value="Unassembled WGS sequence"/>
</dbReference>
<organism evidence="2 3">
    <name type="scientific">Thiospirillum jenense</name>
    <dbReference type="NCBI Taxonomy" id="1653858"/>
    <lineage>
        <taxon>Bacteria</taxon>
        <taxon>Pseudomonadati</taxon>
        <taxon>Pseudomonadota</taxon>
        <taxon>Gammaproteobacteria</taxon>
        <taxon>Chromatiales</taxon>
        <taxon>Chromatiaceae</taxon>
        <taxon>Thiospirillum</taxon>
    </lineage>
</organism>
<evidence type="ECO:0000313" key="3">
    <source>
        <dbReference type="Proteomes" id="UP000548632"/>
    </source>
</evidence>